<evidence type="ECO:0000313" key="1">
    <source>
        <dbReference type="EMBL" id="MBS0967673.1"/>
    </source>
</evidence>
<organism evidence="1 2">
    <name type="scientific">Nissabacter archeti</name>
    <dbReference type="NCBI Taxonomy" id="1917880"/>
    <lineage>
        <taxon>Bacteria</taxon>
        <taxon>Pseudomonadati</taxon>
        <taxon>Pseudomonadota</taxon>
        <taxon>Gammaproteobacteria</taxon>
        <taxon>Enterobacterales</taxon>
        <taxon>Yersiniaceae</taxon>
        <taxon>Nissabacter</taxon>
    </lineage>
</organism>
<dbReference type="RefSeq" id="WP_101854380.1">
    <property type="nucleotide sequence ID" value="NZ_JAERKB010000001.1"/>
</dbReference>
<protein>
    <submittedName>
        <fullName evidence="1">Uncharacterized protein</fullName>
    </submittedName>
</protein>
<name>A0ABS5JE61_9GAMM</name>
<sequence>MEEDVKYYYSVETKGFYPSSVDYPELPSDLKEISKEDYELFFSGKEGYTQVFDEKGPRLEKIPAADPDAPVEPTTAERIQALEDKVAELTEKVNALLEAKN</sequence>
<dbReference type="Proteomes" id="UP000680634">
    <property type="component" value="Unassembled WGS sequence"/>
</dbReference>
<evidence type="ECO:0000313" key="2">
    <source>
        <dbReference type="Proteomes" id="UP000680634"/>
    </source>
</evidence>
<dbReference type="EMBL" id="JAERKB010000001">
    <property type="protein sequence ID" value="MBS0967673.1"/>
    <property type="molecule type" value="Genomic_DNA"/>
</dbReference>
<keyword evidence="2" id="KW-1185">Reference proteome</keyword>
<gene>
    <name evidence="1" type="ORF">JK232_02085</name>
</gene>
<accession>A0ABS5JE61</accession>
<comment type="caution">
    <text evidence="1">The sequence shown here is derived from an EMBL/GenBank/DDBJ whole genome shotgun (WGS) entry which is preliminary data.</text>
</comment>
<proteinExistence type="predicted"/>
<reference evidence="1 2" key="1">
    <citation type="submission" date="2020-12" db="EMBL/GenBank/DDBJ databases">
        <authorList>
            <person name="Mcmullen J.G."/>
        </authorList>
    </citation>
    <scope>NUCLEOTIDE SEQUENCE [LARGE SCALE GENOMIC DNA]</scope>
    <source>
        <strain evidence="1 2">JGM97</strain>
    </source>
</reference>
<reference evidence="2" key="2">
    <citation type="submission" date="2023-07" db="EMBL/GenBank/DDBJ databases">
        <title>Genome-inferred correspondence between phylogeny and metabolic traits in the wild Drosophila gut microbiome.</title>
        <authorList>
            <person name="Bueno E."/>
            <person name="Blow F."/>
            <person name="Douglas A.E."/>
        </authorList>
    </citation>
    <scope>NUCLEOTIDE SEQUENCE [LARGE SCALE GENOMIC DNA]</scope>
    <source>
        <strain evidence="2">JGM97</strain>
    </source>
</reference>